<dbReference type="Proteomes" id="UP000259273">
    <property type="component" value="Unassembled WGS sequence"/>
</dbReference>
<sequence>MPKQVDHEQRRVMIAAAAARCIAEQGLQGATMRAIALSSGVSKGIVEHYFADKDAVIAAALEQMNLRYLRREQRLTSGLAGLTALRARLNAILPLNTESREEWKIRLCFWSVAAIEPQHRREQQKRLALTRGRYHGDLKAALENGEIRAGEDLGQIAGDLTVFMAGACCGALLDSRYYSARHLRDLIERTLHTLTREPIT</sequence>
<dbReference type="Pfam" id="PF00440">
    <property type="entry name" value="TetR_N"/>
    <property type="match status" value="1"/>
</dbReference>
<keyword evidence="4" id="KW-0804">Transcription</keyword>
<dbReference type="PRINTS" id="PR00455">
    <property type="entry name" value="HTHTETR"/>
</dbReference>
<dbReference type="Gene3D" id="1.10.357.10">
    <property type="entry name" value="Tetracycline Repressor, domain 2"/>
    <property type="match status" value="1"/>
</dbReference>
<comment type="caution">
    <text evidence="7">The sequence shown here is derived from an EMBL/GenBank/DDBJ whole genome shotgun (WGS) entry which is preliminary data.</text>
</comment>
<proteinExistence type="predicted"/>
<dbReference type="InterPro" id="IPR050109">
    <property type="entry name" value="HTH-type_TetR-like_transc_reg"/>
</dbReference>
<keyword evidence="2" id="KW-0805">Transcription regulation</keyword>
<evidence type="ECO:0000256" key="2">
    <source>
        <dbReference type="ARBA" id="ARBA00023015"/>
    </source>
</evidence>
<dbReference type="GO" id="GO:0000976">
    <property type="term" value="F:transcription cis-regulatory region binding"/>
    <property type="evidence" value="ECO:0007669"/>
    <property type="project" value="TreeGrafter"/>
</dbReference>
<dbReference type="STRING" id="1121937.GCA_000423125_02250"/>
<accession>A0A3C1KJQ1</accession>
<evidence type="ECO:0000256" key="5">
    <source>
        <dbReference type="PROSITE-ProRule" id="PRU00335"/>
    </source>
</evidence>
<feature type="domain" description="HTH tetR-type" evidence="6">
    <location>
        <begin position="8"/>
        <end position="68"/>
    </location>
</feature>
<evidence type="ECO:0000313" key="8">
    <source>
        <dbReference type="Proteomes" id="UP000259273"/>
    </source>
</evidence>
<evidence type="ECO:0000256" key="1">
    <source>
        <dbReference type="ARBA" id="ARBA00022491"/>
    </source>
</evidence>
<dbReference type="PANTHER" id="PTHR30055">
    <property type="entry name" value="HTH-TYPE TRANSCRIPTIONAL REGULATOR RUTR"/>
    <property type="match status" value="1"/>
</dbReference>
<organism evidence="7 8">
    <name type="scientific">Haliea salexigens</name>
    <dbReference type="NCBI Taxonomy" id="287487"/>
    <lineage>
        <taxon>Bacteria</taxon>
        <taxon>Pseudomonadati</taxon>
        <taxon>Pseudomonadota</taxon>
        <taxon>Gammaproteobacteria</taxon>
        <taxon>Cellvibrionales</taxon>
        <taxon>Halieaceae</taxon>
        <taxon>Haliea</taxon>
    </lineage>
</organism>
<evidence type="ECO:0000259" key="6">
    <source>
        <dbReference type="PROSITE" id="PS50977"/>
    </source>
</evidence>
<name>A0A3C1KJQ1_9GAMM</name>
<dbReference type="InterPro" id="IPR001647">
    <property type="entry name" value="HTH_TetR"/>
</dbReference>
<gene>
    <name evidence="7" type="ORF">DCP75_03030</name>
</gene>
<dbReference type="GO" id="GO:0003700">
    <property type="term" value="F:DNA-binding transcription factor activity"/>
    <property type="evidence" value="ECO:0007669"/>
    <property type="project" value="TreeGrafter"/>
</dbReference>
<dbReference type="SUPFAM" id="SSF46689">
    <property type="entry name" value="Homeodomain-like"/>
    <property type="match status" value="1"/>
</dbReference>
<dbReference type="PROSITE" id="PS50977">
    <property type="entry name" value="HTH_TETR_2"/>
    <property type="match status" value="1"/>
</dbReference>
<feature type="DNA-binding region" description="H-T-H motif" evidence="5">
    <location>
        <begin position="31"/>
        <end position="50"/>
    </location>
</feature>
<evidence type="ECO:0000256" key="3">
    <source>
        <dbReference type="ARBA" id="ARBA00023125"/>
    </source>
</evidence>
<dbReference type="PANTHER" id="PTHR30055:SF234">
    <property type="entry name" value="HTH-TYPE TRANSCRIPTIONAL REGULATOR BETI"/>
    <property type="match status" value="1"/>
</dbReference>
<keyword evidence="1" id="KW-0678">Repressor</keyword>
<evidence type="ECO:0000313" key="7">
    <source>
        <dbReference type="EMBL" id="HAN26693.1"/>
    </source>
</evidence>
<reference evidence="7 8" key="1">
    <citation type="journal article" date="2018" name="Nat. Biotechnol.">
        <title>A standardized bacterial taxonomy based on genome phylogeny substantially revises the tree of life.</title>
        <authorList>
            <person name="Parks D.H."/>
            <person name="Chuvochina M."/>
            <person name="Waite D.W."/>
            <person name="Rinke C."/>
            <person name="Skarshewski A."/>
            <person name="Chaumeil P.A."/>
            <person name="Hugenholtz P."/>
        </authorList>
    </citation>
    <scope>NUCLEOTIDE SEQUENCE [LARGE SCALE GENOMIC DNA]</scope>
    <source>
        <strain evidence="7">UBA9158</strain>
    </source>
</reference>
<dbReference type="Pfam" id="PF13977">
    <property type="entry name" value="TetR_C_6"/>
    <property type="match status" value="1"/>
</dbReference>
<dbReference type="EMBL" id="DMND01000052">
    <property type="protein sequence ID" value="HAN26693.1"/>
    <property type="molecule type" value="Genomic_DNA"/>
</dbReference>
<dbReference type="InterPro" id="IPR009057">
    <property type="entry name" value="Homeodomain-like_sf"/>
</dbReference>
<keyword evidence="3 5" id="KW-0238">DNA-binding</keyword>
<dbReference type="AlphaFoldDB" id="A0A3C1KJQ1"/>
<dbReference type="InterPro" id="IPR036271">
    <property type="entry name" value="Tet_transcr_reg_TetR-rel_C_sf"/>
</dbReference>
<dbReference type="SUPFAM" id="SSF48498">
    <property type="entry name" value="Tetracyclin repressor-like, C-terminal domain"/>
    <property type="match status" value="1"/>
</dbReference>
<dbReference type="InterPro" id="IPR039538">
    <property type="entry name" value="BetI_C"/>
</dbReference>
<protein>
    <recommendedName>
        <fullName evidence="6">HTH tetR-type domain-containing protein</fullName>
    </recommendedName>
</protein>
<evidence type="ECO:0000256" key="4">
    <source>
        <dbReference type="ARBA" id="ARBA00023163"/>
    </source>
</evidence>